<evidence type="ECO:0000313" key="4">
    <source>
        <dbReference type="Proteomes" id="UP000185663"/>
    </source>
</evidence>
<feature type="transmembrane region" description="Helical" evidence="2">
    <location>
        <begin position="29"/>
        <end position="49"/>
    </location>
</feature>
<evidence type="ECO:0000256" key="2">
    <source>
        <dbReference type="SAM" id="Phobius"/>
    </source>
</evidence>
<protein>
    <submittedName>
        <fullName evidence="3">Uncharacterized protein</fullName>
    </submittedName>
</protein>
<name>A0A1H1PB13_9CELL</name>
<feature type="compositionally biased region" description="Basic and acidic residues" evidence="1">
    <location>
        <begin position="83"/>
        <end position="93"/>
    </location>
</feature>
<accession>A0A1H1PB13</accession>
<dbReference type="Proteomes" id="UP000185663">
    <property type="component" value="Chromosome I"/>
</dbReference>
<keyword evidence="2" id="KW-0472">Membrane</keyword>
<proteinExistence type="predicted"/>
<feature type="region of interest" description="Disordered" evidence="1">
    <location>
        <begin position="52"/>
        <end position="93"/>
    </location>
</feature>
<organism evidence="3 4">
    <name type="scientific">Paraoerskovia marina</name>
    <dbReference type="NCBI Taxonomy" id="545619"/>
    <lineage>
        <taxon>Bacteria</taxon>
        <taxon>Bacillati</taxon>
        <taxon>Actinomycetota</taxon>
        <taxon>Actinomycetes</taxon>
        <taxon>Micrococcales</taxon>
        <taxon>Cellulomonadaceae</taxon>
        <taxon>Paraoerskovia</taxon>
    </lineage>
</organism>
<dbReference type="RefSeq" id="WP_083371636.1">
    <property type="nucleotide sequence ID" value="NZ_LT629776.1"/>
</dbReference>
<dbReference type="EMBL" id="LT629776">
    <property type="protein sequence ID" value="SDS08270.1"/>
    <property type="molecule type" value="Genomic_DNA"/>
</dbReference>
<dbReference type="AlphaFoldDB" id="A0A1H1PB13"/>
<sequence length="93" mass="9462">MMRTTLAAGVTALLGGVGAGFAWAHGNGFLVIVAAVVTLAAALVAIWPVGTTDHTDATTGRPRARTTARERQNARNAALPERSGARAERPAGA</sequence>
<reference evidence="3 4" key="1">
    <citation type="submission" date="2016-10" db="EMBL/GenBank/DDBJ databases">
        <authorList>
            <person name="de Groot N.N."/>
        </authorList>
    </citation>
    <scope>NUCLEOTIDE SEQUENCE [LARGE SCALE GENOMIC DNA]</scope>
    <source>
        <strain evidence="3 4">DSM 22126</strain>
    </source>
</reference>
<evidence type="ECO:0000256" key="1">
    <source>
        <dbReference type="SAM" id="MobiDB-lite"/>
    </source>
</evidence>
<keyword evidence="4" id="KW-1185">Reference proteome</keyword>
<gene>
    <name evidence="3" type="ORF">SAMN04489860_0753</name>
</gene>
<evidence type="ECO:0000313" key="3">
    <source>
        <dbReference type="EMBL" id="SDS08270.1"/>
    </source>
</evidence>
<keyword evidence="2" id="KW-0812">Transmembrane</keyword>
<keyword evidence="2" id="KW-1133">Transmembrane helix</keyword>
<dbReference type="STRING" id="545619.SAMN04489860_0753"/>